<evidence type="ECO:0000256" key="4">
    <source>
        <dbReference type="ARBA" id="ARBA00022989"/>
    </source>
</evidence>
<feature type="transmembrane region" description="Helical" evidence="6">
    <location>
        <begin position="147"/>
        <end position="171"/>
    </location>
</feature>
<comment type="subcellular location">
    <subcellularLocation>
        <location evidence="1">Cell membrane</location>
        <topology evidence="1">Multi-pass membrane protein</topology>
    </subcellularLocation>
</comment>
<proteinExistence type="predicted"/>
<dbReference type="InterPro" id="IPR001123">
    <property type="entry name" value="LeuE-type"/>
</dbReference>
<dbReference type="GO" id="GO:0015171">
    <property type="term" value="F:amino acid transmembrane transporter activity"/>
    <property type="evidence" value="ECO:0007669"/>
    <property type="project" value="TreeGrafter"/>
</dbReference>
<dbReference type="PANTHER" id="PTHR30086">
    <property type="entry name" value="ARGININE EXPORTER PROTEIN ARGO"/>
    <property type="match status" value="1"/>
</dbReference>
<keyword evidence="2" id="KW-1003">Cell membrane</keyword>
<dbReference type="GO" id="GO:0005886">
    <property type="term" value="C:plasma membrane"/>
    <property type="evidence" value="ECO:0007669"/>
    <property type="project" value="UniProtKB-SubCell"/>
</dbReference>
<dbReference type="Proteomes" id="UP001161580">
    <property type="component" value="Unassembled WGS sequence"/>
</dbReference>
<evidence type="ECO:0000313" key="8">
    <source>
        <dbReference type="Proteomes" id="UP001161580"/>
    </source>
</evidence>
<keyword evidence="4 6" id="KW-1133">Transmembrane helix</keyword>
<evidence type="ECO:0000256" key="6">
    <source>
        <dbReference type="SAM" id="Phobius"/>
    </source>
</evidence>
<dbReference type="PANTHER" id="PTHR30086:SF20">
    <property type="entry name" value="ARGININE EXPORTER PROTEIN ARGO-RELATED"/>
    <property type="match status" value="1"/>
</dbReference>
<evidence type="ECO:0000256" key="1">
    <source>
        <dbReference type="ARBA" id="ARBA00004651"/>
    </source>
</evidence>
<accession>A0AAE3U2H6</accession>
<gene>
    <name evidence="7" type="ORF">MRS75_18870</name>
</gene>
<feature type="transmembrane region" description="Helical" evidence="6">
    <location>
        <begin position="6"/>
        <end position="27"/>
    </location>
</feature>
<dbReference type="RefSeq" id="WP_311788110.1">
    <property type="nucleotide sequence ID" value="NZ_JALDYY010000013.1"/>
</dbReference>
<comment type="caution">
    <text evidence="7">The sequence shown here is derived from an EMBL/GenBank/DDBJ whole genome shotgun (WGS) entry which is preliminary data.</text>
</comment>
<evidence type="ECO:0000256" key="2">
    <source>
        <dbReference type="ARBA" id="ARBA00022475"/>
    </source>
</evidence>
<organism evidence="7 8">
    <name type="scientific">Ferirhizobium litorale</name>
    <dbReference type="NCBI Taxonomy" id="2927786"/>
    <lineage>
        <taxon>Bacteria</taxon>
        <taxon>Pseudomonadati</taxon>
        <taxon>Pseudomonadota</taxon>
        <taxon>Alphaproteobacteria</taxon>
        <taxon>Hyphomicrobiales</taxon>
        <taxon>Rhizobiaceae</taxon>
        <taxon>Ferirhizobium</taxon>
    </lineage>
</organism>
<keyword evidence="8" id="KW-1185">Reference proteome</keyword>
<evidence type="ECO:0000256" key="5">
    <source>
        <dbReference type="ARBA" id="ARBA00023136"/>
    </source>
</evidence>
<name>A0AAE3U2H6_9HYPH</name>
<evidence type="ECO:0000256" key="3">
    <source>
        <dbReference type="ARBA" id="ARBA00022692"/>
    </source>
</evidence>
<protein>
    <submittedName>
        <fullName evidence="7">LysE family translocator</fullName>
    </submittedName>
</protein>
<sequence length="211" mass="22567">MSIEQWLALGLSSSILLCLPGPANLAVMSYALGYGKAGAIAAVLGTTFGTTAVMLAALTGLVALLSLSPESYSVLEWIGTLYIAIFLIRLVRAPLPRTPLADNDNMRARKLGLIFLDRLVSTALSPKTILLFVSVFAQFVDVLRLEIAHVVTFSSLFAALSLSITSVYAIFAQQIFDGIRATGMRRILKKAPGKTRIGGGKVAFGYRRMAA</sequence>
<feature type="transmembrane region" description="Helical" evidence="6">
    <location>
        <begin position="111"/>
        <end position="135"/>
    </location>
</feature>
<keyword evidence="3 6" id="KW-0812">Transmembrane</keyword>
<dbReference type="Pfam" id="PF01810">
    <property type="entry name" value="LysE"/>
    <property type="match status" value="1"/>
</dbReference>
<reference evidence="7" key="1">
    <citation type="submission" date="2022-03" db="EMBL/GenBank/DDBJ databases">
        <title>Fererhizobium litorale gen. nov., sp. nov., isolated from sandy sediments of the Sea of Japan seashore.</title>
        <authorList>
            <person name="Romanenko L."/>
            <person name="Kurilenko V."/>
            <person name="Otstavnykh N."/>
            <person name="Svetashev V."/>
            <person name="Tekutyeva L."/>
            <person name="Isaeva M."/>
            <person name="Mikhailov V."/>
        </authorList>
    </citation>
    <scope>NUCLEOTIDE SEQUENCE</scope>
    <source>
        <strain evidence="7">KMM 9576</strain>
    </source>
</reference>
<dbReference type="AlphaFoldDB" id="A0AAE3U2H6"/>
<keyword evidence="5 6" id="KW-0472">Membrane</keyword>
<evidence type="ECO:0000313" key="7">
    <source>
        <dbReference type="EMBL" id="MDI7924129.1"/>
    </source>
</evidence>
<feature type="transmembrane region" description="Helical" evidence="6">
    <location>
        <begin position="39"/>
        <end position="65"/>
    </location>
</feature>
<feature type="transmembrane region" description="Helical" evidence="6">
    <location>
        <begin position="71"/>
        <end position="91"/>
    </location>
</feature>
<dbReference type="EMBL" id="JALDYZ010000012">
    <property type="protein sequence ID" value="MDI7924129.1"/>
    <property type="molecule type" value="Genomic_DNA"/>
</dbReference>